<name>A0A381T2Q4_9ZZZZ</name>
<feature type="domain" description="Uncharacterized protein TP-0789" evidence="1">
    <location>
        <begin position="66"/>
        <end position="247"/>
    </location>
</feature>
<gene>
    <name evidence="2" type="ORF">METZ01_LOCUS63336</name>
</gene>
<evidence type="ECO:0000259" key="1">
    <source>
        <dbReference type="Pfam" id="PF17131"/>
    </source>
</evidence>
<organism evidence="2">
    <name type="scientific">marine metagenome</name>
    <dbReference type="NCBI Taxonomy" id="408172"/>
    <lineage>
        <taxon>unclassified sequences</taxon>
        <taxon>metagenomes</taxon>
        <taxon>ecological metagenomes</taxon>
    </lineage>
</organism>
<protein>
    <recommendedName>
        <fullName evidence="1">Uncharacterized protein TP-0789 domain-containing protein</fullName>
    </recommendedName>
</protein>
<dbReference type="CDD" id="cd16329">
    <property type="entry name" value="LolA_like"/>
    <property type="match status" value="1"/>
</dbReference>
<dbReference type="AlphaFoldDB" id="A0A381T2Q4"/>
<reference evidence="2" key="1">
    <citation type="submission" date="2018-05" db="EMBL/GenBank/DDBJ databases">
        <authorList>
            <person name="Lanie J.A."/>
            <person name="Ng W.-L."/>
            <person name="Kazmierczak K.M."/>
            <person name="Andrzejewski T.M."/>
            <person name="Davidsen T.M."/>
            <person name="Wayne K.J."/>
            <person name="Tettelin H."/>
            <person name="Glass J.I."/>
            <person name="Rusch D."/>
            <person name="Podicherti R."/>
            <person name="Tsui H.-C.T."/>
            <person name="Winkler M.E."/>
        </authorList>
    </citation>
    <scope>NUCLEOTIDE SEQUENCE</scope>
</reference>
<dbReference type="Gene3D" id="2.50.20.10">
    <property type="entry name" value="Lipoprotein localisation LolA/LolB/LppX"/>
    <property type="match status" value="1"/>
</dbReference>
<proteinExistence type="predicted"/>
<evidence type="ECO:0000313" key="2">
    <source>
        <dbReference type="EMBL" id="SVA10482.1"/>
    </source>
</evidence>
<sequence length="251" mass="29465">MKIRNIFIVLVGISIVFGQSGYEITKTLDEKSKPKNMISKTTMVLTNSKGKTRNNVMISKTMDNSRRQLIWFLEPKDDKGVSFLKIEHDDRDDEMRIWLPAFKRVRRISASKKGDSFMGSDLSYEDMTSRSLDENEYKRLDDETVNGRECFVIEVTPNASLKSSYSKHKIWIVKDDLYIIKEESYDKRKKLKKEKSFSYIKIDNYDIMSKISVKDIQKDHKTDISFEQVKVDTDMSEKIFQEKSLKRLPSH</sequence>
<accession>A0A381T2Q4</accession>
<dbReference type="EMBL" id="UINC01003936">
    <property type="protein sequence ID" value="SVA10482.1"/>
    <property type="molecule type" value="Genomic_DNA"/>
</dbReference>
<dbReference type="Pfam" id="PF17131">
    <property type="entry name" value="LolA_like"/>
    <property type="match status" value="1"/>
</dbReference>
<dbReference type="InterPro" id="IPR033399">
    <property type="entry name" value="TP_0789-like"/>
</dbReference>